<dbReference type="GO" id="GO:0016020">
    <property type="term" value="C:membrane"/>
    <property type="evidence" value="ECO:0007669"/>
    <property type="project" value="InterPro"/>
</dbReference>
<evidence type="ECO:0000259" key="2">
    <source>
        <dbReference type="Pfam" id="PF05424"/>
    </source>
</evidence>
<dbReference type="AlphaFoldDB" id="A0A024VZ30"/>
<dbReference type="EMBL" id="KI926833">
    <property type="protein sequence ID" value="ETW33176.1"/>
    <property type="molecule type" value="Genomic_DNA"/>
</dbReference>
<accession>A0A024VZ30</accession>
<gene>
    <name evidence="4" type="ORF">PFTANZ_06106</name>
</gene>
<proteinExistence type="predicted"/>
<dbReference type="Pfam" id="PF22672">
    <property type="entry name" value="DBL_C"/>
    <property type="match status" value="1"/>
</dbReference>
<feature type="domain" description="Duffy-binding-like" evidence="3">
    <location>
        <begin position="101"/>
        <end position="260"/>
    </location>
</feature>
<dbReference type="FunFam" id="1.20.58.830:FF:000005">
    <property type="entry name" value="Erythrocyte membrane protein 1, PfEMP1"/>
    <property type="match status" value="1"/>
</dbReference>
<dbReference type="Pfam" id="PF03011">
    <property type="entry name" value="PFEMP"/>
    <property type="match status" value="1"/>
</dbReference>
<dbReference type="Gene3D" id="1.20.58.1930">
    <property type="match status" value="1"/>
</dbReference>
<dbReference type="InterPro" id="IPR054595">
    <property type="entry name" value="DBL_C"/>
</dbReference>
<dbReference type="InterPro" id="IPR042202">
    <property type="entry name" value="Duffy-ag-bd_sf"/>
</dbReference>
<dbReference type="Proteomes" id="UP000030708">
    <property type="component" value="Unassembled WGS sequence"/>
</dbReference>
<organism evidence="4 5">
    <name type="scientific">Plasmodium falciparum Tanzania</name>
    <name type="common">2000708</name>
    <dbReference type="NCBI Taxonomy" id="1036725"/>
    <lineage>
        <taxon>Eukaryota</taxon>
        <taxon>Sar</taxon>
        <taxon>Alveolata</taxon>
        <taxon>Apicomplexa</taxon>
        <taxon>Aconoidasida</taxon>
        <taxon>Haemosporida</taxon>
        <taxon>Plasmodiidae</taxon>
        <taxon>Plasmodium</taxon>
        <taxon>Plasmodium (Laverania)</taxon>
    </lineage>
</organism>
<sequence>MKKLMRKKDKLEENLKNMFQYIKTKHNTKLGQLTLDQVREYWWALNRNDVWKAITCGVTDGDKYFRDTCSKGGTYNKCHCNDGDVLTNFDYVPQFLRWFEEWAEDFCRLRKHKLKDAIQKCRYPNSSEKYCDLNRYDCERTIRGDHDFVEDDVCKGCQYSCSHFVNWIDNQKLEFLKQKNKYDKEKKQKDQRTITTTHGTINNMYADVFYNKLQEHYPSVDAFLELLNKEKECENQPDIEGVKSSVDFNKELRETFYRTKYCEACPWCGAKKVNGQNGKWEDIQDTKCGEGRGYNDYEKTEIPILTGDKTEGDMVKKYKKFCNGNGEKGANGASPTATIRDNSDKATTGYCGTNNSDPSLCEKWICYYKKIEKDGGKKEINFCVLQDGNQHKKDRKDKSYDVFFYSSIIDMLNDSIEWRAQLNSCINNGKKDCISKCNSRCDCYRRWIEKKKEEFEKIKDHFGKQEDVEHQNLNNRWKKLKNF</sequence>
<protein>
    <submittedName>
        <fullName evidence="4">Uncharacterized protein</fullName>
    </submittedName>
</protein>
<evidence type="ECO:0000313" key="5">
    <source>
        <dbReference type="Proteomes" id="UP000030708"/>
    </source>
</evidence>
<dbReference type="InterPro" id="IPR004258">
    <property type="entry name" value="DBL"/>
</dbReference>
<feature type="domain" description="Duffy-binding-like" evidence="1">
    <location>
        <begin position="403"/>
        <end position="474"/>
    </location>
</feature>
<dbReference type="InterPro" id="IPR008602">
    <property type="entry name" value="Duffy-antigen-binding"/>
</dbReference>
<dbReference type="Gene3D" id="1.20.58.830">
    <property type="match status" value="1"/>
</dbReference>
<reference evidence="4 5" key="2">
    <citation type="submission" date="2013-02" db="EMBL/GenBank/DDBJ databases">
        <title>The Genome Sequence of Plasmodium falciparum Tanzania (2000708).</title>
        <authorList>
            <consortium name="The Broad Institute Genome Sequencing Platform"/>
            <consortium name="The Broad Institute Genome Sequencing Center for Infectious Disease"/>
            <person name="Neafsey D."/>
            <person name="Cheeseman I."/>
            <person name="Volkman S."/>
            <person name="Adams J."/>
            <person name="Walker B."/>
            <person name="Young S.K."/>
            <person name="Zeng Q."/>
            <person name="Gargeya S."/>
            <person name="Fitzgerald M."/>
            <person name="Haas B."/>
            <person name="Abouelleil A."/>
            <person name="Alvarado L."/>
            <person name="Arachchi H.M."/>
            <person name="Berlin A.M."/>
            <person name="Chapman S.B."/>
            <person name="Dewar J."/>
            <person name="Goldberg J."/>
            <person name="Griggs A."/>
            <person name="Gujja S."/>
            <person name="Hansen M."/>
            <person name="Howarth C."/>
            <person name="Imamovic A."/>
            <person name="Larimer J."/>
            <person name="McCowan C."/>
            <person name="Murphy C."/>
            <person name="Neiman D."/>
            <person name="Pearson M."/>
            <person name="Priest M."/>
            <person name="Roberts A."/>
            <person name="Saif S."/>
            <person name="Shea T."/>
            <person name="Sisk P."/>
            <person name="Sykes S."/>
            <person name="Wortman J."/>
            <person name="Nusbaum C."/>
            <person name="Birren B."/>
        </authorList>
    </citation>
    <scope>NUCLEOTIDE SEQUENCE [LARGE SCALE GENOMIC DNA]</scope>
    <source>
        <strain evidence="5">Tanzania (2000708)</strain>
    </source>
</reference>
<evidence type="ECO:0000259" key="1">
    <source>
        <dbReference type="Pfam" id="PF03011"/>
    </source>
</evidence>
<evidence type="ECO:0000313" key="4">
    <source>
        <dbReference type="EMBL" id="ETW33176.1"/>
    </source>
</evidence>
<name>A0A024VZ30_PLAFA</name>
<feature type="domain" description="Duffy-antigen binding" evidence="2">
    <location>
        <begin position="6"/>
        <end position="97"/>
    </location>
</feature>
<dbReference type="Gene3D" id="1.20.1310.20">
    <property type="entry name" value="Duffy-antigen binding domain"/>
    <property type="match status" value="1"/>
</dbReference>
<reference evidence="4 5" key="1">
    <citation type="submission" date="2013-02" db="EMBL/GenBank/DDBJ databases">
        <title>The Genome Annotation of Plasmodium falciparum Tanzania (2000708).</title>
        <authorList>
            <consortium name="The Broad Institute Genome Sequencing Platform"/>
            <consortium name="The Broad Institute Genome Sequencing Center for Infectious Disease"/>
            <person name="Neafsey D."/>
            <person name="Hoffman S."/>
            <person name="Volkman S."/>
            <person name="Rosenthal P."/>
            <person name="Walker B."/>
            <person name="Young S.K."/>
            <person name="Zeng Q."/>
            <person name="Gargeya S."/>
            <person name="Fitzgerald M."/>
            <person name="Haas B."/>
            <person name="Abouelleil A."/>
            <person name="Allen A.W."/>
            <person name="Alvarado L."/>
            <person name="Arachchi H.M."/>
            <person name="Berlin A.M."/>
            <person name="Chapman S.B."/>
            <person name="Gainer-Dewar J."/>
            <person name="Goldberg J."/>
            <person name="Griggs A."/>
            <person name="Gujja S."/>
            <person name="Hansen M."/>
            <person name="Howarth C."/>
            <person name="Imamovic A."/>
            <person name="Ireland A."/>
            <person name="Larimer J."/>
            <person name="McCowan C."/>
            <person name="Murphy C."/>
            <person name="Pearson M."/>
            <person name="Poon T.W."/>
            <person name="Priest M."/>
            <person name="Roberts A."/>
            <person name="Saif S."/>
            <person name="Shea T."/>
            <person name="Sisk P."/>
            <person name="Sykes S."/>
            <person name="Wortman J."/>
            <person name="Nusbaum C."/>
            <person name="Birren B."/>
        </authorList>
    </citation>
    <scope>NUCLEOTIDE SEQUENCE [LARGE SCALE GENOMIC DNA]</scope>
    <source>
        <strain evidence="5">Tanzania (2000708)</strain>
    </source>
</reference>
<evidence type="ECO:0000259" key="3">
    <source>
        <dbReference type="Pfam" id="PF22672"/>
    </source>
</evidence>
<dbReference type="SUPFAM" id="SSF140924">
    <property type="entry name" value="Duffy binding domain-like"/>
    <property type="match status" value="2"/>
</dbReference>
<dbReference type="Pfam" id="PF05424">
    <property type="entry name" value="Duffy_binding"/>
    <property type="match status" value="1"/>
</dbReference>
<dbReference type="GO" id="GO:0046789">
    <property type="term" value="F:host cell surface receptor binding"/>
    <property type="evidence" value="ECO:0007669"/>
    <property type="project" value="InterPro"/>
</dbReference>